<evidence type="ECO:0000256" key="14">
    <source>
        <dbReference type="SAM" id="SignalP"/>
    </source>
</evidence>
<evidence type="ECO:0000256" key="8">
    <source>
        <dbReference type="ARBA" id="ARBA00023065"/>
    </source>
</evidence>
<evidence type="ECO:0000256" key="12">
    <source>
        <dbReference type="SAM" id="MobiDB-lite"/>
    </source>
</evidence>
<dbReference type="GO" id="GO:0006811">
    <property type="term" value="P:monoatomic ion transport"/>
    <property type="evidence" value="ECO:0007669"/>
    <property type="project" value="UniProtKB-KW"/>
</dbReference>
<evidence type="ECO:0000256" key="4">
    <source>
        <dbReference type="ARBA" id="ARBA00022448"/>
    </source>
</evidence>
<keyword evidence="4" id="KW-0813">Transport</keyword>
<dbReference type="Gene3D" id="1.20.1250.20">
    <property type="entry name" value="MFS general substrate transporter like domains"/>
    <property type="match status" value="2"/>
</dbReference>
<feature type="transmembrane region" description="Helical" evidence="13">
    <location>
        <begin position="139"/>
        <end position="158"/>
    </location>
</feature>
<feature type="compositionally biased region" description="Low complexity" evidence="12">
    <location>
        <begin position="246"/>
        <end position="271"/>
    </location>
</feature>
<keyword evidence="6 13" id="KW-0812">Transmembrane</keyword>
<protein>
    <recommendedName>
        <fullName evidence="3">Molybdate-anion transporter</fullName>
    </recommendedName>
    <alternativeName>
        <fullName evidence="10">Major facilitator superfamily domain-containing protein 5</fullName>
    </alternativeName>
    <alternativeName>
        <fullName evidence="11">Molybdate transporter 2 homolog</fullName>
    </alternativeName>
</protein>
<feature type="transmembrane region" description="Helical" evidence="13">
    <location>
        <begin position="361"/>
        <end position="378"/>
    </location>
</feature>
<feature type="transmembrane region" description="Helical" evidence="13">
    <location>
        <begin position="53"/>
        <end position="74"/>
    </location>
</feature>
<dbReference type="InterPro" id="IPR036259">
    <property type="entry name" value="MFS_trans_sf"/>
</dbReference>
<accession>A0A4Z1ECE5</accession>
<name>A0A4Z1ECE5_9HELO</name>
<gene>
    <name evidence="15" type="ORF">BTUL_0146g00320</name>
</gene>
<feature type="transmembrane region" description="Helical" evidence="13">
    <location>
        <begin position="418"/>
        <end position="438"/>
    </location>
</feature>
<evidence type="ECO:0000256" key="11">
    <source>
        <dbReference type="ARBA" id="ARBA00032555"/>
    </source>
</evidence>
<dbReference type="PANTHER" id="PTHR23516:SF1">
    <property type="entry name" value="MOLYBDATE-ANION TRANSPORTER"/>
    <property type="match status" value="1"/>
</dbReference>
<keyword evidence="9 13" id="KW-0472">Membrane</keyword>
<feature type="region of interest" description="Disordered" evidence="12">
    <location>
        <begin position="242"/>
        <end position="274"/>
    </location>
</feature>
<feature type="transmembrane region" description="Helical" evidence="13">
    <location>
        <begin position="289"/>
        <end position="310"/>
    </location>
</feature>
<dbReference type="OrthoDB" id="263957at2759"/>
<feature type="transmembrane region" description="Helical" evidence="13">
    <location>
        <begin position="384"/>
        <end position="406"/>
    </location>
</feature>
<dbReference type="AlphaFoldDB" id="A0A4Z1ECE5"/>
<dbReference type="EMBL" id="PQXH01000146">
    <property type="protein sequence ID" value="TGO10054.1"/>
    <property type="molecule type" value="Genomic_DNA"/>
</dbReference>
<evidence type="ECO:0000256" key="3">
    <source>
        <dbReference type="ARBA" id="ARBA00021242"/>
    </source>
</evidence>
<dbReference type="Proteomes" id="UP000297777">
    <property type="component" value="Unassembled WGS sequence"/>
</dbReference>
<dbReference type="SUPFAM" id="SSF103473">
    <property type="entry name" value="MFS general substrate transporter"/>
    <property type="match status" value="1"/>
</dbReference>
<dbReference type="Pfam" id="PF05631">
    <property type="entry name" value="MFS_5"/>
    <property type="match status" value="2"/>
</dbReference>
<comment type="subcellular location">
    <subcellularLocation>
        <location evidence="2">Cell membrane</location>
        <topology evidence="2">Multi-pass membrane protein</topology>
    </subcellularLocation>
</comment>
<evidence type="ECO:0000256" key="5">
    <source>
        <dbReference type="ARBA" id="ARBA00022475"/>
    </source>
</evidence>
<sequence length="470" mass="52072">MNFYDGAFLVLISACGLLTWRQYQTKEESTEDRKNNDDTTPLAKAEASRFTKLFLTVYCLVMASDWLQGPYVYSLYKDQFGLDEKIVALLFTTGFLSGGISGYFVGSFADKYGRKLACLVFCLTYSLSCFSTIFPSTPILFVGRIFGGLSTSLMFSAFESWMVTEYHKRNTQKAGMSLNSLFGVMSTLNSVMAILSGVFSEWLVQITDDRRMPFMASACLLGISAYIITIYWTENYGDSATKAQKSTSGTSSNSETSPTSPNANAPSRTSKSPPPTTSALSLIFTNPRIFTLGLASCFFEGSMYLFVFFWTPFLKSTQPSPSSPPLPLGMVFASFMSSVMLGSLTFTQLSSTFPSLTQTRLLTIIFAISSISLLFPLLTENQHYTFYAFCMFEAMVGMYFPSVGSLKGKWIEDGVRARIYGALRVPLNIFVVVSLALVKEGEEYRRGVFLVCGGLLVAISGIFYRFVRES</sequence>
<comment type="function">
    <text evidence="1">Mediates high-affinity intracellular uptake of the rare oligo-element molybdenum.</text>
</comment>
<feature type="chain" id="PRO_5021412543" description="Molybdate-anion transporter" evidence="14">
    <location>
        <begin position="26"/>
        <end position="470"/>
    </location>
</feature>
<feature type="transmembrane region" description="Helical" evidence="13">
    <location>
        <begin position="178"/>
        <end position="200"/>
    </location>
</feature>
<feature type="transmembrane region" description="Helical" evidence="13">
    <location>
        <begin position="116"/>
        <end position="133"/>
    </location>
</feature>
<keyword evidence="5" id="KW-1003">Cell membrane</keyword>
<feature type="signal peptide" evidence="14">
    <location>
        <begin position="1"/>
        <end position="25"/>
    </location>
</feature>
<evidence type="ECO:0000256" key="10">
    <source>
        <dbReference type="ARBA" id="ARBA00030646"/>
    </source>
</evidence>
<evidence type="ECO:0000256" key="9">
    <source>
        <dbReference type="ARBA" id="ARBA00023136"/>
    </source>
</evidence>
<evidence type="ECO:0000313" key="15">
    <source>
        <dbReference type="EMBL" id="TGO10054.1"/>
    </source>
</evidence>
<evidence type="ECO:0000256" key="6">
    <source>
        <dbReference type="ARBA" id="ARBA00022692"/>
    </source>
</evidence>
<evidence type="ECO:0000256" key="2">
    <source>
        <dbReference type="ARBA" id="ARBA00004651"/>
    </source>
</evidence>
<evidence type="ECO:0000313" key="16">
    <source>
        <dbReference type="Proteomes" id="UP000297777"/>
    </source>
</evidence>
<proteinExistence type="predicted"/>
<comment type="caution">
    <text evidence="15">The sequence shown here is derived from an EMBL/GenBank/DDBJ whole genome shotgun (WGS) entry which is preliminary data.</text>
</comment>
<organism evidence="15 16">
    <name type="scientific">Botrytis tulipae</name>
    <dbReference type="NCBI Taxonomy" id="87230"/>
    <lineage>
        <taxon>Eukaryota</taxon>
        <taxon>Fungi</taxon>
        <taxon>Dikarya</taxon>
        <taxon>Ascomycota</taxon>
        <taxon>Pezizomycotina</taxon>
        <taxon>Leotiomycetes</taxon>
        <taxon>Helotiales</taxon>
        <taxon>Sclerotiniaceae</taxon>
        <taxon>Botrytis</taxon>
    </lineage>
</organism>
<evidence type="ECO:0000256" key="7">
    <source>
        <dbReference type="ARBA" id="ARBA00022989"/>
    </source>
</evidence>
<dbReference type="GO" id="GO:0015098">
    <property type="term" value="F:molybdate ion transmembrane transporter activity"/>
    <property type="evidence" value="ECO:0007669"/>
    <property type="project" value="InterPro"/>
</dbReference>
<evidence type="ECO:0000256" key="13">
    <source>
        <dbReference type="SAM" id="Phobius"/>
    </source>
</evidence>
<reference evidence="15 16" key="1">
    <citation type="submission" date="2017-12" db="EMBL/GenBank/DDBJ databases">
        <title>Comparative genomics of Botrytis spp.</title>
        <authorList>
            <person name="Valero-Jimenez C.A."/>
            <person name="Tapia P."/>
            <person name="Veloso J."/>
            <person name="Silva-Moreno E."/>
            <person name="Staats M."/>
            <person name="Valdes J.H."/>
            <person name="Van Kan J.A.L."/>
        </authorList>
    </citation>
    <scope>NUCLEOTIDE SEQUENCE [LARGE SCALE GENOMIC DNA]</scope>
    <source>
        <strain evidence="15 16">Bt9001</strain>
    </source>
</reference>
<feature type="transmembrane region" description="Helical" evidence="13">
    <location>
        <begin position="444"/>
        <end position="467"/>
    </location>
</feature>
<keyword evidence="8" id="KW-0406">Ion transport</keyword>
<keyword evidence="7 13" id="KW-1133">Transmembrane helix</keyword>
<dbReference type="PANTHER" id="PTHR23516">
    <property type="entry name" value="SAM (S-ADENOSYL METHIONINE) TRANSPORTER"/>
    <property type="match status" value="1"/>
</dbReference>
<dbReference type="GO" id="GO:0005886">
    <property type="term" value="C:plasma membrane"/>
    <property type="evidence" value="ECO:0007669"/>
    <property type="project" value="UniProtKB-SubCell"/>
</dbReference>
<keyword evidence="16" id="KW-1185">Reference proteome</keyword>
<feature type="transmembrane region" description="Helical" evidence="13">
    <location>
        <begin position="212"/>
        <end position="232"/>
    </location>
</feature>
<evidence type="ECO:0000256" key="1">
    <source>
        <dbReference type="ARBA" id="ARBA00003019"/>
    </source>
</evidence>
<dbReference type="InterPro" id="IPR008509">
    <property type="entry name" value="MOT2/MFSD5"/>
</dbReference>
<feature type="transmembrane region" description="Helical" evidence="13">
    <location>
        <begin position="86"/>
        <end position="104"/>
    </location>
</feature>
<keyword evidence="14" id="KW-0732">Signal</keyword>
<feature type="transmembrane region" description="Helical" evidence="13">
    <location>
        <begin position="330"/>
        <end position="349"/>
    </location>
</feature>